<evidence type="ECO:0000313" key="2">
    <source>
        <dbReference type="EMBL" id="KAK1688978.1"/>
    </source>
</evidence>
<dbReference type="PANTHER" id="PTHR33112">
    <property type="entry name" value="DOMAIN PROTEIN, PUTATIVE-RELATED"/>
    <property type="match status" value="1"/>
</dbReference>
<keyword evidence="3" id="KW-1185">Reference proteome</keyword>
<accession>A0AAJ0F0Y2</accession>
<evidence type="ECO:0000313" key="3">
    <source>
        <dbReference type="Proteomes" id="UP001224890"/>
    </source>
</evidence>
<dbReference type="EMBL" id="JAHMHR010000009">
    <property type="protein sequence ID" value="KAK1688978.1"/>
    <property type="molecule type" value="Genomic_DNA"/>
</dbReference>
<protein>
    <submittedName>
        <fullName evidence="2">Heterokaryon incompatibility protein-domain-containing protein</fullName>
    </submittedName>
</protein>
<dbReference type="RefSeq" id="XP_060432673.1">
    <property type="nucleotide sequence ID" value="XM_060571097.1"/>
</dbReference>
<dbReference type="AlphaFoldDB" id="A0AAJ0F0Y2"/>
<feature type="domain" description="Heterokaryon incompatibility" evidence="1">
    <location>
        <begin position="264"/>
        <end position="424"/>
    </location>
</feature>
<sequence>MISPFRTDNNGNTHCQDSVLTHPMLPSLPHAVASAVHGGSNLCDRCLSVLVDDSIDDFVEGDSTTSEASTTLRHRDEGKGEMIMLGSPCQWKDSLPLLPVLAESSKKGCLLCTFVREHIIKRDIGYTGDVYINGGYIWGADRDVFGSKPNDEGLVFWRCEVYKRPEKDFVAAVTFNIESNDDAVSDWLRLDDKRHPRLLDPANVEWIKYELNRCQEECGHVEDEVAFVPTRLIDVGSTDLAIPRLVTSETLHESSEGKLNGFEYATLSYCWGSRKDAAEQLKTTRENLSQHLEGIPLDFMSPVVRDTAITCRALGLRYLWVDALCIIQGDMEDWNTESLTMGRVYYCSTLTICPLASTSCLQGYLGERPSGLNVPFQSKRRETIRGTYTFYPSSDDRKPIWNSSTLMNDLKQSVWETRGWTFQENMLSTRLLFIGPGMWHFACESGSTSENSYVTLGSVIHGSLRPLVNIAREPKPADSIEASRRIRNAYARWEEILEIQTRSWSYRDDLLAGIAGLAEECAKITEDTYLAGLWMNDLQHGLVWETLNPDVGTLGVTLQQKRNQKPYVGPSWSWVSQLRPFEVLPCRRYNVDNPRPQEEPPNKQKIMSLSETLPAHVQAEFIVTEHRMDFQWSSPFGRLNPGSYLRINVSLSDFPSDVIIEPRRKGNPPIGYFYDGSGLCMFDWSVEVTTVQQPGQMKLLLTSSCCFKTNNWSKLRYLSSLRDGLGKSFPFPEGETVFDDEDWQRPEHCSFCQDSEAPKTVWGLVVHPADRLEGYYRVGIFVIFSENVNANLFATKEKQDIVLV</sequence>
<name>A0AAJ0F0Y2_9PEZI</name>
<evidence type="ECO:0000259" key="1">
    <source>
        <dbReference type="Pfam" id="PF06985"/>
    </source>
</evidence>
<gene>
    <name evidence="2" type="ORF">BDP55DRAFT_604927</name>
</gene>
<dbReference type="GeneID" id="85455623"/>
<dbReference type="Proteomes" id="UP001224890">
    <property type="component" value="Unassembled WGS sequence"/>
</dbReference>
<dbReference type="InterPro" id="IPR010730">
    <property type="entry name" value="HET"/>
</dbReference>
<proteinExistence type="predicted"/>
<reference evidence="2" key="1">
    <citation type="submission" date="2021-06" db="EMBL/GenBank/DDBJ databases">
        <title>Comparative genomics, transcriptomics and evolutionary studies reveal genomic signatures of adaptation to plant cell wall in hemibiotrophic fungi.</title>
        <authorList>
            <consortium name="DOE Joint Genome Institute"/>
            <person name="Baroncelli R."/>
            <person name="Diaz J.F."/>
            <person name="Benocci T."/>
            <person name="Peng M."/>
            <person name="Battaglia E."/>
            <person name="Haridas S."/>
            <person name="Andreopoulos W."/>
            <person name="Labutti K."/>
            <person name="Pangilinan J."/>
            <person name="Floch G.L."/>
            <person name="Makela M.R."/>
            <person name="Henrissat B."/>
            <person name="Grigoriev I.V."/>
            <person name="Crouch J.A."/>
            <person name="De Vries R.P."/>
            <person name="Sukno S.A."/>
            <person name="Thon M.R."/>
        </authorList>
    </citation>
    <scope>NUCLEOTIDE SEQUENCE</scope>
    <source>
        <strain evidence="2">CBS 193.32</strain>
    </source>
</reference>
<dbReference type="Pfam" id="PF06985">
    <property type="entry name" value="HET"/>
    <property type="match status" value="1"/>
</dbReference>
<organism evidence="2 3">
    <name type="scientific">Colletotrichum godetiae</name>
    <dbReference type="NCBI Taxonomy" id="1209918"/>
    <lineage>
        <taxon>Eukaryota</taxon>
        <taxon>Fungi</taxon>
        <taxon>Dikarya</taxon>
        <taxon>Ascomycota</taxon>
        <taxon>Pezizomycotina</taxon>
        <taxon>Sordariomycetes</taxon>
        <taxon>Hypocreomycetidae</taxon>
        <taxon>Glomerellales</taxon>
        <taxon>Glomerellaceae</taxon>
        <taxon>Colletotrichum</taxon>
        <taxon>Colletotrichum acutatum species complex</taxon>
    </lineage>
</organism>
<dbReference type="PANTHER" id="PTHR33112:SF16">
    <property type="entry name" value="HETEROKARYON INCOMPATIBILITY DOMAIN-CONTAINING PROTEIN"/>
    <property type="match status" value="1"/>
</dbReference>
<comment type="caution">
    <text evidence="2">The sequence shown here is derived from an EMBL/GenBank/DDBJ whole genome shotgun (WGS) entry which is preliminary data.</text>
</comment>